<keyword evidence="1" id="KW-0488">Methylation</keyword>
<keyword evidence="3" id="KW-0636">Prenylation</keyword>
<name>A0AAN7IZX5_QUERU</name>
<dbReference type="InterPro" id="IPR036163">
    <property type="entry name" value="HMA_dom_sf"/>
</dbReference>
<dbReference type="PANTHER" id="PTHR46195">
    <property type="entry name" value="HEAVY METAL-ASSOCIATED ISOPRENYLATED PLANT PROTEIN 7"/>
    <property type="match status" value="1"/>
</dbReference>
<dbReference type="AlphaFoldDB" id="A0AAN7IZX5"/>
<keyword evidence="8" id="KW-1185">Reference proteome</keyword>
<dbReference type="PANTHER" id="PTHR46195:SF12">
    <property type="entry name" value="HEAVY METAL-ASSOCIATED ISOPRENYLATED PLANT PROTEIN 4"/>
    <property type="match status" value="1"/>
</dbReference>
<comment type="caution">
    <text evidence="7">The sequence shown here is derived from an EMBL/GenBank/DDBJ whole genome shotgun (WGS) entry which is preliminary data.</text>
</comment>
<dbReference type="PROSITE" id="PS50846">
    <property type="entry name" value="HMA_2"/>
    <property type="match status" value="2"/>
</dbReference>
<dbReference type="EMBL" id="JAXUIC010000004">
    <property type="protein sequence ID" value="KAK4592405.1"/>
    <property type="molecule type" value="Genomic_DNA"/>
</dbReference>
<keyword evidence="2" id="KW-0479">Metal-binding</keyword>
<dbReference type="Gene3D" id="3.30.70.100">
    <property type="match status" value="2"/>
</dbReference>
<evidence type="ECO:0000313" key="7">
    <source>
        <dbReference type="EMBL" id="KAK4592405.1"/>
    </source>
</evidence>
<dbReference type="InterPro" id="IPR006121">
    <property type="entry name" value="HMA_dom"/>
</dbReference>
<accession>A0AAN7IZX5</accession>
<feature type="domain" description="HMA" evidence="6">
    <location>
        <begin position="105"/>
        <end position="168"/>
    </location>
</feature>
<organism evidence="7 8">
    <name type="scientific">Quercus rubra</name>
    <name type="common">Northern red oak</name>
    <name type="synonym">Quercus borealis</name>
    <dbReference type="NCBI Taxonomy" id="3512"/>
    <lineage>
        <taxon>Eukaryota</taxon>
        <taxon>Viridiplantae</taxon>
        <taxon>Streptophyta</taxon>
        <taxon>Embryophyta</taxon>
        <taxon>Tracheophyta</taxon>
        <taxon>Spermatophyta</taxon>
        <taxon>Magnoliopsida</taxon>
        <taxon>eudicotyledons</taxon>
        <taxon>Gunneridae</taxon>
        <taxon>Pentapetalae</taxon>
        <taxon>rosids</taxon>
        <taxon>fabids</taxon>
        <taxon>Fagales</taxon>
        <taxon>Fagaceae</taxon>
        <taxon>Quercus</taxon>
    </lineage>
</organism>
<sequence length="264" mass="30220">MAAEDEKKEKEKIEVITAVYNVNLHCQQCANDIKKPLLRTQGVHTVEIDKEKSELKVKGAIDPVKIQKRIEKISKRKVELISPKIKAKESVTVEKKVKETKELISRTTSVKVHMHCDKCEQDLRKRLLRHKGIHNVKTDMKAQNLTVEGTIEPEKLLSYLKKKVHKHAEIIKSEKKEEKKEKEKEKEKGKPAEKGEIKPSEKGEGKPTGKSEAKTTETTKIVELKEEIKVVEVKTKEGNAPYFIQYVYAPQMFSDENPNACSVM</sequence>
<dbReference type="InterPro" id="IPR044577">
    <property type="entry name" value="HIPP4/7/8/17/18/19"/>
</dbReference>
<dbReference type="CDD" id="cd00371">
    <property type="entry name" value="HMA"/>
    <property type="match status" value="2"/>
</dbReference>
<protein>
    <recommendedName>
        <fullName evidence="6">HMA domain-containing protein</fullName>
    </recommendedName>
</protein>
<proteinExistence type="inferred from homology"/>
<dbReference type="GO" id="GO:0046872">
    <property type="term" value="F:metal ion binding"/>
    <property type="evidence" value="ECO:0007669"/>
    <property type="project" value="UniProtKB-KW"/>
</dbReference>
<dbReference type="Proteomes" id="UP001324115">
    <property type="component" value="Unassembled WGS sequence"/>
</dbReference>
<evidence type="ECO:0000256" key="5">
    <source>
        <dbReference type="SAM" id="MobiDB-lite"/>
    </source>
</evidence>
<feature type="domain" description="HMA" evidence="6">
    <location>
        <begin position="15"/>
        <end position="81"/>
    </location>
</feature>
<evidence type="ECO:0000256" key="1">
    <source>
        <dbReference type="ARBA" id="ARBA00022481"/>
    </source>
</evidence>
<gene>
    <name evidence="7" type="ORF">RGQ29_016801</name>
</gene>
<feature type="region of interest" description="Disordered" evidence="5">
    <location>
        <begin position="171"/>
        <end position="219"/>
    </location>
</feature>
<dbReference type="Pfam" id="PF00403">
    <property type="entry name" value="HMA"/>
    <property type="match status" value="2"/>
</dbReference>
<evidence type="ECO:0000313" key="8">
    <source>
        <dbReference type="Proteomes" id="UP001324115"/>
    </source>
</evidence>
<evidence type="ECO:0000256" key="4">
    <source>
        <dbReference type="ARBA" id="ARBA00024045"/>
    </source>
</evidence>
<dbReference type="SUPFAM" id="SSF55008">
    <property type="entry name" value="HMA, heavy metal-associated domain"/>
    <property type="match status" value="2"/>
</dbReference>
<evidence type="ECO:0000256" key="2">
    <source>
        <dbReference type="ARBA" id="ARBA00022723"/>
    </source>
</evidence>
<reference evidence="7 8" key="1">
    <citation type="journal article" date="2023" name="G3 (Bethesda)">
        <title>A haplotype-resolved chromosome-scale genome for Quercus rubra L. provides insights into the genetics of adaptive traits for red oak species.</title>
        <authorList>
            <person name="Kapoor B."/>
            <person name="Jenkins J."/>
            <person name="Schmutz J."/>
            <person name="Zhebentyayeva T."/>
            <person name="Kuelheim C."/>
            <person name="Coggeshall M."/>
            <person name="Heim C."/>
            <person name="Lasky J.R."/>
            <person name="Leites L."/>
            <person name="Islam-Faridi N."/>
            <person name="Romero-Severson J."/>
            <person name="DeLeo V.L."/>
            <person name="Lucas S.M."/>
            <person name="Lazic D."/>
            <person name="Gailing O."/>
            <person name="Carlson J."/>
            <person name="Staton M."/>
        </authorList>
    </citation>
    <scope>NUCLEOTIDE SEQUENCE [LARGE SCALE GENOMIC DNA]</scope>
    <source>
        <strain evidence="7">Pseudo-F2</strain>
    </source>
</reference>
<comment type="similarity">
    <text evidence="4">Belongs to the HIPP family.</text>
</comment>
<keyword evidence="3" id="KW-0449">Lipoprotein</keyword>
<evidence type="ECO:0000259" key="6">
    <source>
        <dbReference type="PROSITE" id="PS50846"/>
    </source>
</evidence>
<evidence type="ECO:0000256" key="3">
    <source>
        <dbReference type="ARBA" id="ARBA00023289"/>
    </source>
</evidence>